<name>A0ABR8MXI1_9BACL</name>
<proteinExistence type="predicted"/>
<dbReference type="EMBL" id="JACXZA010000004">
    <property type="protein sequence ID" value="MBD3920668.1"/>
    <property type="molecule type" value="Genomic_DNA"/>
</dbReference>
<evidence type="ECO:0000313" key="2">
    <source>
        <dbReference type="Proteomes" id="UP000609346"/>
    </source>
</evidence>
<organism evidence="1 2">
    <name type="scientific">Paenibacillus terricola</name>
    <dbReference type="NCBI Taxonomy" id="2763503"/>
    <lineage>
        <taxon>Bacteria</taxon>
        <taxon>Bacillati</taxon>
        <taxon>Bacillota</taxon>
        <taxon>Bacilli</taxon>
        <taxon>Bacillales</taxon>
        <taxon>Paenibacillaceae</taxon>
        <taxon>Paenibacillus</taxon>
    </lineage>
</organism>
<accession>A0ABR8MXI1</accession>
<protein>
    <recommendedName>
        <fullName evidence="3">BclA C-terminal domain-containing protein</fullName>
    </recommendedName>
</protein>
<dbReference type="Proteomes" id="UP000609346">
    <property type="component" value="Unassembled WGS sequence"/>
</dbReference>
<sequence length="193" mass="19724">MPNYFIFDRSNSSFYGQLTNTYVSPGIMSPTDMDAAANNRGFIVTASNSGSLGVLGGTVIITLQISNPSGSGRTMYISSITGGINVSLSLLSSFSGSMTVYSGGTITSPATLTPFSTKFGSGATSSMTARSSTSAPTGATTVMSYALTPGIFTLPVAGSLIVPPNQIFTMNVSSSLSVAGVMANSATVSWWEV</sequence>
<comment type="caution">
    <text evidence="1">The sequence shown here is derived from an EMBL/GenBank/DDBJ whole genome shotgun (WGS) entry which is preliminary data.</text>
</comment>
<evidence type="ECO:0000313" key="1">
    <source>
        <dbReference type="EMBL" id="MBD3920668.1"/>
    </source>
</evidence>
<reference evidence="1 2" key="1">
    <citation type="submission" date="2020-09" db="EMBL/GenBank/DDBJ databases">
        <title>Paenibacillus sp. strain PR3 16S rRNA gene Genome sequencing and assembly.</title>
        <authorList>
            <person name="Kim J."/>
        </authorList>
    </citation>
    <scope>NUCLEOTIDE SEQUENCE [LARGE SCALE GENOMIC DNA]</scope>
    <source>
        <strain evidence="1 2">PR3</strain>
    </source>
</reference>
<evidence type="ECO:0008006" key="3">
    <source>
        <dbReference type="Google" id="ProtNLM"/>
    </source>
</evidence>
<gene>
    <name evidence="1" type="ORF">H8B09_18025</name>
</gene>
<dbReference type="RefSeq" id="WP_191204948.1">
    <property type="nucleotide sequence ID" value="NZ_JACXZA010000004.1"/>
</dbReference>
<keyword evidence="2" id="KW-1185">Reference proteome</keyword>